<proteinExistence type="predicted"/>
<dbReference type="InterPro" id="IPR058934">
    <property type="entry name" value="YMC020W-like"/>
</dbReference>
<feature type="compositionally biased region" description="Basic and acidic residues" evidence="1">
    <location>
        <begin position="29"/>
        <end position="41"/>
    </location>
</feature>
<sequence>MSLSWLSFSSTQEKTETTPSAAEIATSEPAKDDFDSGRDASYESPAAGRLKKATFTVESSSITASADDSSFDDSSSVLSEAKRSLSLNVKPPTSHTQSSGSPNPTEASKPSTTIASDSELFKKPQDIPVDSHTLGGSNKDQVKAIASPRISPLMKPRERTNSGASSNSAIWIHRLNATKATAATHSTGISVTGDIQPHFSPKVVSSLGDHDIDSHSMLTASPALSAIDRLTLQRSRSLDLKLENTRSSDEMSIPQDTKSTQIGGGAGGGNNDGGDGDDDNEDKKPQKGIDSAKVTDASAAGTEKLHEEKVNERPSGNEQDQKVTPELTNAIWSWFSKGNDTVPHKGNVLSEPTESAPTDVAQSVETEPPEMTLDQQDAPAKPSSSDVKLDKPSASANSSPNSTITNSGTQNSSSWGFLFGNSTSDKQSHGASTHKPVTQVDFSKPDNDNKKADGSSTSDGGQVPSGKPVSEKEKQSEPSPTKDEVNSLKRKSSITSVKSGTKSIVASPRAGPIKTEEEKSKNPIIIEKSTSQEKVHDTTGVTQSSDVNGGKSTSTRNVVLPSFNSQFKYTPTSEDLSNTTPTTLLNKALFAINGLFANKAQKNVDTAETSSRIKGMTQKMANFIQDMKLEPETVANKRFVIVGVHGWFPMKLVRSMIGEPTGTSLKFCEQMEKGLKQYFHSTHGINIPDDSITMIPLEGEGKVEDRVQRLYDALLESSLWLDAISSADVILWATHSQGTPVSSLLLKRLLQEGHIHMHRQQCCMLAMAGISQGPFPSLKGNLIVKYFEADAARELFEFMDSNSEISQKFRKSLTSNLRLGIRMVLVGSMQDQVVPLYSAIMSSASHSNLFRAIYIDGHIYNEDDFLINLIIFALRLRNAGVSDHGLLVHISEVLAGNLYALEGGHSTIYEEVEVYTIAARYLFETAPFGKMTIAACRPPVPKPTNLRPGRDIVKEGETYISPHAKQFPKEQNEEPEIEGFQARLRMNPFYLPWAMRGICDDARILNDKILNQELERLRSLFEKWNPISAKLREIKFRLEPLKARL</sequence>
<evidence type="ECO:0000313" key="3">
    <source>
        <dbReference type="EMBL" id="KAG2178150.1"/>
    </source>
</evidence>
<feature type="compositionally biased region" description="Basic and acidic residues" evidence="1">
    <location>
        <begin position="469"/>
        <end position="487"/>
    </location>
</feature>
<dbReference type="PANTHER" id="PTHR47349:SF1">
    <property type="entry name" value="AER328WP"/>
    <property type="match status" value="1"/>
</dbReference>
<feature type="compositionally biased region" description="Polar residues" evidence="1">
    <location>
        <begin position="350"/>
        <end position="365"/>
    </location>
</feature>
<feature type="compositionally biased region" description="Polar residues" evidence="1">
    <location>
        <begin position="85"/>
        <end position="116"/>
    </location>
</feature>
<feature type="compositionally biased region" description="Polar residues" evidence="1">
    <location>
        <begin position="493"/>
        <end position="504"/>
    </location>
</feature>
<feature type="compositionally biased region" description="Polar residues" evidence="1">
    <location>
        <begin position="1"/>
        <end position="20"/>
    </location>
</feature>
<dbReference type="OrthoDB" id="5598028at2759"/>
<dbReference type="AlphaFoldDB" id="A0A8H7PQP7"/>
<protein>
    <recommendedName>
        <fullName evidence="2">YMC020W-like alpha/beta hydrolase domain-containing protein</fullName>
    </recommendedName>
</protein>
<feature type="domain" description="YMC020W-like alpha/beta hydrolase" evidence="2">
    <location>
        <begin position="624"/>
        <end position="935"/>
    </location>
</feature>
<dbReference type="EMBL" id="JAEPQZ010000008">
    <property type="protein sequence ID" value="KAG2178150.1"/>
    <property type="molecule type" value="Genomic_DNA"/>
</dbReference>
<feature type="compositionally biased region" description="Basic and acidic residues" evidence="1">
    <location>
        <begin position="443"/>
        <end position="453"/>
    </location>
</feature>
<keyword evidence="4" id="KW-1185">Reference proteome</keyword>
<feature type="compositionally biased region" description="Polar residues" evidence="1">
    <location>
        <begin position="326"/>
        <end position="339"/>
    </location>
</feature>
<feature type="compositionally biased region" description="Polar residues" evidence="1">
    <location>
        <begin position="403"/>
        <end position="431"/>
    </location>
</feature>
<dbReference type="Proteomes" id="UP000654370">
    <property type="component" value="Unassembled WGS sequence"/>
</dbReference>
<evidence type="ECO:0000313" key="4">
    <source>
        <dbReference type="Proteomes" id="UP000654370"/>
    </source>
</evidence>
<feature type="compositionally biased region" description="Low complexity" evidence="1">
    <location>
        <begin position="59"/>
        <end position="79"/>
    </location>
</feature>
<feature type="region of interest" description="Disordered" evidence="1">
    <location>
        <begin position="241"/>
        <end position="557"/>
    </location>
</feature>
<feature type="compositionally biased region" description="Basic and acidic residues" evidence="1">
    <location>
        <begin position="303"/>
        <end position="312"/>
    </location>
</feature>
<organism evidence="3 4">
    <name type="scientific">Mortierella isabellina</name>
    <name type="common">Filamentous fungus</name>
    <name type="synonym">Umbelopsis isabellina</name>
    <dbReference type="NCBI Taxonomy" id="91625"/>
    <lineage>
        <taxon>Eukaryota</taxon>
        <taxon>Fungi</taxon>
        <taxon>Fungi incertae sedis</taxon>
        <taxon>Mucoromycota</taxon>
        <taxon>Mucoromycotina</taxon>
        <taxon>Umbelopsidomycetes</taxon>
        <taxon>Umbelopsidales</taxon>
        <taxon>Umbelopsidaceae</taxon>
        <taxon>Umbelopsis</taxon>
    </lineage>
</organism>
<dbReference type="Pfam" id="PF26147">
    <property type="entry name" value="AB_HYDROLASE_YMC0-YMC35"/>
    <property type="match status" value="1"/>
</dbReference>
<feature type="compositionally biased region" description="Gly residues" evidence="1">
    <location>
        <begin position="262"/>
        <end position="273"/>
    </location>
</feature>
<name>A0A8H7PQP7_MORIS</name>
<dbReference type="InterPro" id="IPR058933">
    <property type="entry name" value="YMC020W-like_ab_hydrolase"/>
</dbReference>
<evidence type="ECO:0000256" key="1">
    <source>
        <dbReference type="SAM" id="MobiDB-lite"/>
    </source>
</evidence>
<feature type="compositionally biased region" description="Polar residues" evidence="1">
    <location>
        <begin position="539"/>
        <end position="557"/>
    </location>
</feature>
<feature type="region of interest" description="Disordered" evidence="1">
    <location>
        <begin position="1"/>
        <end position="141"/>
    </location>
</feature>
<accession>A0A8H7PQP7</accession>
<evidence type="ECO:0000259" key="2">
    <source>
        <dbReference type="Pfam" id="PF26147"/>
    </source>
</evidence>
<gene>
    <name evidence="3" type="ORF">INT43_003403</name>
</gene>
<dbReference type="PANTHER" id="PTHR47349">
    <property type="entry name" value="CHROMOSOME 8, WHOLE GENOME SHOTGUN SEQUENCE"/>
    <property type="match status" value="1"/>
</dbReference>
<feature type="compositionally biased region" description="Low complexity" evidence="1">
    <location>
        <begin position="392"/>
        <end position="402"/>
    </location>
</feature>
<comment type="caution">
    <text evidence="3">The sequence shown here is derived from an EMBL/GenBank/DDBJ whole genome shotgun (WGS) entry which is preliminary data.</text>
</comment>
<reference evidence="3" key="1">
    <citation type="submission" date="2020-12" db="EMBL/GenBank/DDBJ databases">
        <title>Metabolic potential, ecology and presence of endohyphal bacteria is reflected in genomic diversity of Mucoromycotina.</title>
        <authorList>
            <person name="Muszewska A."/>
            <person name="Okrasinska A."/>
            <person name="Steczkiewicz K."/>
            <person name="Drgas O."/>
            <person name="Orlowska M."/>
            <person name="Perlinska-Lenart U."/>
            <person name="Aleksandrzak-Piekarczyk T."/>
            <person name="Szatraj K."/>
            <person name="Zielenkiewicz U."/>
            <person name="Pilsyk S."/>
            <person name="Malc E."/>
            <person name="Mieczkowski P."/>
            <person name="Kruszewska J.S."/>
            <person name="Biernat P."/>
            <person name="Pawlowska J."/>
        </authorList>
    </citation>
    <scope>NUCLEOTIDE SEQUENCE</scope>
    <source>
        <strain evidence="3">WA0000067209</strain>
    </source>
</reference>